<dbReference type="InterPro" id="IPR027385">
    <property type="entry name" value="Beta-barrel_OMP"/>
</dbReference>
<dbReference type="RefSeq" id="WP_101335234.1">
    <property type="nucleotide sequence ID" value="NZ_PJNI01000014.1"/>
</dbReference>
<dbReference type="Proteomes" id="UP000236654">
    <property type="component" value="Unassembled WGS sequence"/>
</dbReference>
<evidence type="ECO:0000256" key="1">
    <source>
        <dbReference type="ARBA" id="ARBA00022729"/>
    </source>
</evidence>
<dbReference type="AlphaFoldDB" id="A0A2I0R0C4"/>
<feature type="chain" id="PRO_5014194653" description="Outer membrane protein beta-barrel domain-containing protein" evidence="2">
    <location>
        <begin position="19"/>
        <end position="215"/>
    </location>
</feature>
<keyword evidence="1 2" id="KW-0732">Signal</keyword>
<evidence type="ECO:0000313" key="5">
    <source>
        <dbReference type="Proteomes" id="UP000236654"/>
    </source>
</evidence>
<keyword evidence="5" id="KW-1185">Reference proteome</keyword>
<accession>A0A2I0R0C4</accession>
<evidence type="ECO:0000256" key="2">
    <source>
        <dbReference type="SAM" id="SignalP"/>
    </source>
</evidence>
<evidence type="ECO:0000259" key="3">
    <source>
        <dbReference type="Pfam" id="PF13505"/>
    </source>
</evidence>
<feature type="domain" description="Outer membrane protein beta-barrel" evidence="3">
    <location>
        <begin position="6"/>
        <end position="205"/>
    </location>
</feature>
<organism evidence="4 5">
    <name type="scientific">Brumimicrobium salinarum</name>
    <dbReference type="NCBI Taxonomy" id="2058658"/>
    <lineage>
        <taxon>Bacteria</taxon>
        <taxon>Pseudomonadati</taxon>
        <taxon>Bacteroidota</taxon>
        <taxon>Flavobacteriia</taxon>
        <taxon>Flavobacteriales</taxon>
        <taxon>Crocinitomicaceae</taxon>
        <taxon>Brumimicrobium</taxon>
    </lineage>
</organism>
<evidence type="ECO:0000313" key="4">
    <source>
        <dbReference type="EMBL" id="PKR80042.1"/>
    </source>
</evidence>
<dbReference type="EMBL" id="PJNI01000014">
    <property type="protein sequence ID" value="PKR80042.1"/>
    <property type="molecule type" value="Genomic_DNA"/>
</dbReference>
<feature type="signal peptide" evidence="2">
    <location>
        <begin position="1"/>
        <end position="18"/>
    </location>
</feature>
<protein>
    <recommendedName>
        <fullName evidence="3">Outer membrane protein beta-barrel domain-containing protein</fullName>
    </recommendedName>
</protein>
<name>A0A2I0R0C4_9FLAO</name>
<sequence>MKKLFVIVALAFSSMTMAQSFGLKTINLVGGKQFSTFAFKNSNDEKDKTLKYQMYNAFGANAVFKNERHMIRPELMFRQAGARTTFNEVQINWKMNYLNLNVGYLYSILDGRVFSIQPGVAISAGYMLNGEQEIGQTRLDIVEEESMTRFEVGAIGMVNASAQITPTFSIGLEYRFGIGLNHIENDINDQITRNLYHGAMLNLGFSLQTLNKARI</sequence>
<reference evidence="4 5" key="1">
    <citation type="submission" date="2017-12" db="EMBL/GenBank/DDBJ databases">
        <title>The draft genome sequence of Brumimicrobium saltpan LHR20.</title>
        <authorList>
            <person name="Do Z.-J."/>
            <person name="Luo H.-R."/>
        </authorList>
    </citation>
    <scope>NUCLEOTIDE SEQUENCE [LARGE SCALE GENOMIC DNA]</scope>
    <source>
        <strain evidence="4 5">LHR20</strain>
    </source>
</reference>
<comment type="caution">
    <text evidence="4">The sequence shown here is derived from an EMBL/GenBank/DDBJ whole genome shotgun (WGS) entry which is preliminary data.</text>
</comment>
<dbReference type="OrthoDB" id="947434at2"/>
<dbReference type="Pfam" id="PF13505">
    <property type="entry name" value="OMP_b-brl"/>
    <property type="match status" value="1"/>
</dbReference>
<proteinExistence type="predicted"/>
<gene>
    <name evidence="4" type="ORF">CW751_11785</name>
</gene>